<accession>A0A1C3H987</accession>
<name>A0A1C3H987_SERMA</name>
<reference evidence="1" key="1">
    <citation type="submission" date="2016-05" db="EMBL/GenBank/DDBJ databases">
        <authorList>
            <person name="Cock P.J.A."/>
            <person name="Cock P.J.A."/>
        </authorList>
    </citation>
    <scope>NUCLEOTIDE SEQUENCE</scope>
    <source>
        <strain evidence="1">PWN146_assembly</strain>
    </source>
</reference>
<organism evidence="1">
    <name type="scientific">Serratia marcescens</name>
    <dbReference type="NCBI Taxonomy" id="615"/>
    <lineage>
        <taxon>Bacteria</taxon>
        <taxon>Pseudomonadati</taxon>
        <taxon>Pseudomonadota</taxon>
        <taxon>Gammaproteobacteria</taxon>
        <taxon>Enterobacterales</taxon>
        <taxon>Yersiniaceae</taxon>
        <taxon>Serratia</taxon>
    </lineage>
</organism>
<sequence>MATIARWLASAVNNPAATIDKLESARKCA</sequence>
<gene>
    <name evidence="1" type="ORF">PWN146_00273</name>
</gene>
<proteinExistence type="predicted"/>
<evidence type="ECO:0000313" key="1">
    <source>
        <dbReference type="EMBL" id="SAY41610.1"/>
    </source>
</evidence>
<dbReference type="AlphaFoldDB" id="A0A1C3H987"/>
<protein>
    <submittedName>
        <fullName evidence="1">Uncharacterized protein</fullName>
    </submittedName>
</protein>
<dbReference type="EMBL" id="LT575490">
    <property type="protein sequence ID" value="SAY41610.1"/>
    <property type="molecule type" value="Genomic_DNA"/>
</dbReference>